<evidence type="ECO:0000313" key="2">
    <source>
        <dbReference type="EMBL" id="AZG77466.1"/>
    </source>
</evidence>
<dbReference type="RefSeq" id="WP_124739159.1">
    <property type="nucleotide sequence ID" value="NZ_CP034086.1"/>
</dbReference>
<evidence type="ECO:0008006" key="4">
    <source>
        <dbReference type="Google" id="ProtNLM"/>
    </source>
</evidence>
<dbReference type="AlphaFoldDB" id="A0A3G8M6H5"/>
<dbReference type="KEGG" id="mros:EHO51_12410"/>
<organism evidence="2 3">
    <name type="scientific">Methylocystis rosea</name>
    <dbReference type="NCBI Taxonomy" id="173366"/>
    <lineage>
        <taxon>Bacteria</taxon>
        <taxon>Pseudomonadati</taxon>
        <taxon>Pseudomonadota</taxon>
        <taxon>Alphaproteobacteria</taxon>
        <taxon>Hyphomicrobiales</taxon>
        <taxon>Methylocystaceae</taxon>
        <taxon>Methylocystis</taxon>
    </lineage>
</organism>
<feature type="signal peptide" evidence="1">
    <location>
        <begin position="1"/>
        <end position="20"/>
    </location>
</feature>
<evidence type="ECO:0000313" key="3">
    <source>
        <dbReference type="Proteomes" id="UP000273982"/>
    </source>
</evidence>
<name>A0A3G8M6H5_9HYPH</name>
<gene>
    <name evidence="2" type="ORF">EHO51_12410</name>
</gene>
<feature type="chain" id="PRO_5018206520" description="Curlin" evidence="1">
    <location>
        <begin position="21"/>
        <end position="118"/>
    </location>
</feature>
<dbReference type="Proteomes" id="UP000273982">
    <property type="component" value="Chromosome"/>
</dbReference>
<protein>
    <recommendedName>
        <fullName evidence="4">Curlin</fullName>
    </recommendedName>
</protein>
<accession>A0A3G8M6H5</accession>
<keyword evidence="1" id="KW-0732">Signal</keyword>
<dbReference type="EMBL" id="CP034086">
    <property type="protein sequence ID" value="AZG77466.1"/>
    <property type="molecule type" value="Genomic_DNA"/>
</dbReference>
<reference evidence="2 3" key="1">
    <citation type="submission" date="2018-11" db="EMBL/GenBank/DDBJ databases">
        <title>Genome squencing of methanotrophic bacteria isolated from alkaline groundwater in Korea.</title>
        <authorList>
            <person name="Nguyen L.N."/>
        </authorList>
    </citation>
    <scope>NUCLEOTIDE SEQUENCE [LARGE SCALE GENOMIC DNA]</scope>
    <source>
        <strain evidence="2 3">GW6</strain>
    </source>
</reference>
<sequence>MKKLIATISFCTLAAGSALADGQNNQNQNQSQAYGNNYSAVTQIGVNNNAAVVQNGSVGGSMVDLGSGNQNQSNVNIDKQAFAIGSIIDSAGATISKTDSDNISINNNAQASIVTPIQ</sequence>
<evidence type="ECO:0000256" key="1">
    <source>
        <dbReference type="SAM" id="SignalP"/>
    </source>
</evidence>
<proteinExistence type="predicted"/>